<dbReference type="Proteomes" id="UP000236199">
    <property type="component" value="Unassembled WGS sequence"/>
</dbReference>
<name>A0A2K1P3Q3_9BACT</name>
<dbReference type="SMART" id="SM00347">
    <property type="entry name" value="HTH_MARR"/>
    <property type="match status" value="1"/>
</dbReference>
<dbReference type="PROSITE" id="PS50995">
    <property type="entry name" value="HTH_MARR_2"/>
    <property type="match status" value="1"/>
</dbReference>
<keyword evidence="1" id="KW-0805">Transcription regulation</keyword>
<dbReference type="Pfam" id="PF01047">
    <property type="entry name" value="MarR"/>
    <property type="match status" value="1"/>
</dbReference>
<dbReference type="RefSeq" id="WP_103079501.1">
    <property type="nucleotide sequence ID" value="NZ_AZRM01000064.1"/>
</dbReference>
<dbReference type="InterPro" id="IPR036388">
    <property type="entry name" value="WH-like_DNA-bd_sf"/>
</dbReference>
<dbReference type="EMBL" id="AZRM01000064">
    <property type="protein sequence ID" value="PNR97423.1"/>
    <property type="molecule type" value="Genomic_DNA"/>
</dbReference>
<proteinExistence type="predicted"/>
<keyword evidence="3" id="KW-0804">Transcription</keyword>
<dbReference type="InterPro" id="IPR022689">
    <property type="entry name" value="Iron_dep_repressor"/>
</dbReference>
<dbReference type="SUPFAM" id="SSF46785">
    <property type="entry name" value="Winged helix' DNA-binding domain"/>
    <property type="match status" value="1"/>
</dbReference>
<sequence>MKDKKLCTENFPFDELNPSTINVVQQFFQVMNLQRQLNFKIMAEKDVYPGQGVCLWYIWKNPGINQTNLAKLMNVAPPTVSLILKRLEKMGLILRKSDPDDMRTLQMFLTEKGEEEIKNLKTSFSKIVRYSFEGLSDEELNTFNELLKKISNNLSKHLQKGEDQG</sequence>
<evidence type="ECO:0000313" key="5">
    <source>
        <dbReference type="EMBL" id="PNR97423.1"/>
    </source>
</evidence>
<dbReference type="Gene3D" id="1.10.10.10">
    <property type="entry name" value="Winged helix-like DNA-binding domain superfamily/Winged helix DNA-binding domain"/>
    <property type="match status" value="1"/>
</dbReference>
<keyword evidence="6" id="KW-1185">Reference proteome</keyword>
<dbReference type="GO" id="GO:0003677">
    <property type="term" value="F:DNA binding"/>
    <property type="evidence" value="ECO:0007669"/>
    <property type="project" value="UniProtKB-KW"/>
</dbReference>
<dbReference type="OrthoDB" id="47420at2"/>
<organism evidence="5 6">
    <name type="scientific">Petrotoga miotherma DSM 10691</name>
    <dbReference type="NCBI Taxonomy" id="1434326"/>
    <lineage>
        <taxon>Bacteria</taxon>
        <taxon>Thermotogati</taxon>
        <taxon>Thermotogota</taxon>
        <taxon>Thermotogae</taxon>
        <taxon>Petrotogales</taxon>
        <taxon>Petrotogaceae</taxon>
        <taxon>Petrotoga</taxon>
    </lineage>
</organism>
<evidence type="ECO:0000256" key="1">
    <source>
        <dbReference type="ARBA" id="ARBA00023015"/>
    </source>
</evidence>
<evidence type="ECO:0000313" key="6">
    <source>
        <dbReference type="Proteomes" id="UP000236199"/>
    </source>
</evidence>
<dbReference type="PRINTS" id="PR00598">
    <property type="entry name" value="HTHMARR"/>
</dbReference>
<protein>
    <recommendedName>
        <fullName evidence="4">HTH marR-type domain-containing protein</fullName>
    </recommendedName>
</protein>
<comment type="caution">
    <text evidence="5">The sequence shown here is derived from an EMBL/GenBank/DDBJ whole genome shotgun (WGS) entry which is preliminary data.</text>
</comment>
<feature type="domain" description="HTH marR-type" evidence="4">
    <location>
        <begin position="17"/>
        <end position="152"/>
    </location>
</feature>
<dbReference type="PANTHER" id="PTHR42756">
    <property type="entry name" value="TRANSCRIPTIONAL REGULATOR, MARR"/>
    <property type="match status" value="1"/>
</dbReference>
<dbReference type="GO" id="GO:0003700">
    <property type="term" value="F:DNA-binding transcription factor activity"/>
    <property type="evidence" value="ECO:0007669"/>
    <property type="project" value="InterPro"/>
</dbReference>
<gene>
    <name evidence="5" type="ORF">X928_09730</name>
</gene>
<keyword evidence="2" id="KW-0238">DNA-binding</keyword>
<dbReference type="PANTHER" id="PTHR42756:SF1">
    <property type="entry name" value="TRANSCRIPTIONAL REPRESSOR OF EMRAB OPERON"/>
    <property type="match status" value="1"/>
</dbReference>
<dbReference type="InterPro" id="IPR036390">
    <property type="entry name" value="WH_DNA-bd_sf"/>
</dbReference>
<dbReference type="InterPro" id="IPR000835">
    <property type="entry name" value="HTH_MarR-typ"/>
</dbReference>
<dbReference type="GO" id="GO:0046914">
    <property type="term" value="F:transition metal ion binding"/>
    <property type="evidence" value="ECO:0007669"/>
    <property type="project" value="InterPro"/>
</dbReference>
<accession>A0A2K1P3Q3</accession>
<evidence type="ECO:0000256" key="2">
    <source>
        <dbReference type="ARBA" id="ARBA00023125"/>
    </source>
</evidence>
<evidence type="ECO:0000256" key="3">
    <source>
        <dbReference type="ARBA" id="ARBA00023163"/>
    </source>
</evidence>
<evidence type="ECO:0000259" key="4">
    <source>
        <dbReference type="PROSITE" id="PS50995"/>
    </source>
</evidence>
<dbReference type="AlphaFoldDB" id="A0A2K1P3Q3"/>
<dbReference type="SMART" id="SM00529">
    <property type="entry name" value="HTH_DTXR"/>
    <property type="match status" value="1"/>
</dbReference>
<reference evidence="5 6" key="1">
    <citation type="submission" date="2013-12" db="EMBL/GenBank/DDBJ databases">
        <title>Comparative genomics of Petrotoga isolates.</title>
        <authorList>
            <person name="Nesbo C.L."/>
            <person name="Charchuk R."/>
            <person name="Chow K."/>
        </authorList>
    </citation>
    <scope>NUCLEOTIDE SEQUENCE [LARGE SCALE GENOMIC DNA]</scope>
    <source>
        <strain evidence="5 6">DSM 10691</strain>
    </source>
</reference>